<gene>
    <name evidence="1" type="ORF">S01H1_74502</name>
</gene>
<reference evidence="1" key="1">
    <citation type="journal article" date="2014" name="Front. Microbiol.">
        <title>High frequency of phylogenetically diverse reductive dehalogenase-homologous genes in deep subseafloor sedimentary metagenomes.</title>
        <authorList>
            <person name="Kawai M."/>
            <person name="Futagami T."/>
            <person name="Toyoda A."/>
            <person name="Takaki Y."/>
            <person name="Nishi S."/>
            <person name="Hori S."/>
            <person name="Arai W."/>
            <person name="Tsubouchi T."/>
            <person name="Morono Y."/>
            <person name="Uchiyama I."/>
            <person name="Ito T."/>
            <person name="Fujiyama A."/>
            <person name="Inagaki F."/>
            <person name="Takami H."/>
        </authorList>
    </citation>
    <scope>NUCLEOTIDE SEQUENCE</scope>
    <source>
        <strain evidence="1">Expedition CK06-06</strain>
    </source>
</reference>
<comment type="caution">
    <text evidence="1">The sequence shown here is derived from an EMBL/GenBank/DDBJ whole genome shotgun (WGS) entry which is preliminary data.</text>
</comment>
<evidence type="ECO:0000313" key="1">
    <source>
        <dbReference type="EMBL" id="GAG37407.1"/>
    </source>
</evidence>
<feature type="non-terminal residue" evidence="1">
    <location>
        <position position="1"/>
    </location>
</feature>
<proteinExistence type="predicted"/>
<dbReference type="EMBL" id="BARS01049849">
    <property type="protein sequence ID" value="GAG37407.1"/>
    <property type="molecule type" value="Genomic_DNA"/>
</dbReference>
<name>X0XPZ9_9ZZZZ</name>
<sequence>SKGVPFTPNRNLVTPVKHEKIIKQMLEKELIEKFQDGYHLTRKALKLGKIKHFLAGGRTSAGATHDDEDFTG</sequence>
<dbReference type="AlphaFoldDB" id="X0XPZ9"/>
<organism evidence="1">
    <name type="scientific">marine sediment metagenome</name>
    <dbReference type="NCBI Taxonomy" id="412755"/>
    <lineage>
        <taxon>unclassified sequences</taxon>
        <taxon>metagenomes</taxon>
        <taxon>ecological metagenomes</taxon>
    </lineage>
</organism>
<accession>X0XPZ9</accession>
<protein>
    <submittedName>
        <fullName evidence="1">Uncharacterized protein</fullName>
    </submittedName>
</protein>